<name>A0A0M2NLW7_9FIRM</name>
<organism evidence="1 2">
    <name type="scientific">Christensenella hongkongensis</name>
    <dbReference type="NCBI Taxonomy" id="270498"/>
    <lineage>
        <taxon>Bacteria</taxon>
        <taxon>Bacillati</taxon>
        <taxon>Bacillota</taxon>
        <taxon>Clostridia</taxon>
        <taxon>Christensenellales</taxon>
        <taxon>Christensenellaceae</taxon>
        <taxon>Christensenella</taxon>
    </lineage>
</organism>
<dbReference type="EMBL" id="LAYJ01000078">
    <property type="protein sequence ID" value="KKI51422.1"/>
    <property type="molecule type" value="Genomic_DNA"/>
</dbReference>
<sequence length="207" mass="24491">MNLQDQIYDLFINAGCDRNENQNKVIHDKYIIKRGHSPNGWYSLSNKNRFRLQMTPVGVKWEYVQVNDTMFLWYDGDVLKKLIAYVDYPDGTTRAYYEGDFHITSIIRRRIPPTVLTRKYCKICGDNLLGREIRGFLVDLGEEKGGGNGYMDLHLYEKSLCFRSDIPARVDGIWPFNKWLHKYLRWHRELPLEHFEKSKTDGLLPRP</sequence>
<accession>A0A0M2NLW7</accession>
<protein>
    <submittedName>
        <fullName evidence="1">Uncharacterized protein</fullName>
    </submittedName>
</protein>
<gene>
    <name evidence="1" type="ORF">CHK_1210</name>
</gene>
<dbReference type="AlphaFoldDB" id="A0A0M2NLW7"/>
<keyword evidence="2" id="KW-1185">Reference proteome</keyword>
<dbReference type="STRING" id="270498.CHK_1210"/>
<dbReference type="OrthoDB" id="2085723at2"/>
<evidence type="ECO:0000313" key="1">
    <source>
        <dbReference type="EMBL" id="KKI51422.1"/>
    </source>
</evidence>
<comment type="caution">
    <text evidence="1">The sequence shown here is derived from an EMBL/GenBank/DDBJ whole genome shotgun (WGS) entry which is preliminary data.</text>
</comment>
<reference evidence="1 2" key="1">
    <citation type="submission" date="2015-04" db="EMBL/GenBank/DDBJ databases">
        <title>Draft genome sequence of bacteremic isolate Catabacter hongkongensis type strain HKU16T.</title>
        <authorList>
            <person name="Lau S.K."/>
            <person name="Teng J.L."/>
            <person name="Huang Y."/>
            <person name="Curreem S.O."/>
            <person name="Tsui S.K."/>
            <person name="Woo P.C."/>
        </authorList>
    </citation>
    <scope>NUCLEOTIDE SEQUENCE [LARGE SCALE GENOMIC DNA]</scope>
    <source>
        <strain evidence="1 2">HKU16</strain>
    </source>
</reference>
<proteinExistence type="predicted"/>
<dbReference type="Proteomes" id="UP000034076">
    <property type="component" value="Unassembled WGS sequence"/>
</dbReference>
<dbReference type="RefSeq" id="WP_046443097.1">
    <property type="nucleotide sequence ID" value="NZ_JAXDTA010000089.1"/>
</dbReference>
<evidence type="ECO:0000313" key="2">
    <source>
        <dbReference type="Proteomes" id="UP000034076"/>
    </source>
</evidence>